<accession>T1EYS9</accession>
<reference evidence="5" key="1">
    <citation type="submission" date="2012-12" db="EMBL/GenBank/DDBJ databases">
        <authorList>
            <person name="Hellsten U."/>
            <person name="Grimwood J."/>
            <person name="Chapman J.A."/>
            <person name="Shapiro H."/>
            <person name="Aerts A."/>
            <person name="Otillar R.P."/>
            <person name="Terry A.Y."/>
            <person name="Boore J.L."/>
            <person name="Simakov O."/>
            <person name="Marletaz F."/>
            <person name="Cho S.-J."/>
            <person name="Edsinger-Gonzales E."/>
            <person name="Havlak P."/>
            <person name="Kuo D.-H."/>
            <person name="Larsson T."/>
            <person name="Lv J."/>
            <person name="Arendt D."/>
            <person name="Savage R."/>
            <person name="Osoegawa K."/>
            <person name="de Jong P."/>
            <person name="Lindberg D.R."/>
            <person name="Seaver E.C."/>
            <person name="Weisblat D.A."/>
            <person name="Putnam N.H."/>
            <person name="Grigoriev I.V."/>
            <person name="Rokhsar D.S."/>
        </authorList>
    </citation>
    <scope>NUCLEOTIDE SEQUENCE</scope>
</reference>
<dbReference type="GeneID" id="20201729"/>
<feature type="compositionally biased region" description="Low complexity" evidence="1">
    <location>
        <begin position="68"/>
        <end position="94"/>
    </location>
</feature>
<protein>
    <submittedName>
        <fullName evidence="3 4">Uncharacterized protein</fullName>
    </submittedName>
</protein>
<dbReference type="RefSeq" id="XP_009010359.1">
    <property type="nucleotide sequence ID" value="XM_009012111.1"/>
</dbReference>
<evidence type="ECO:0000256" key="2">
    <source>
        <dbReference type="SAM" id="SignalP"/>
    </source>
</evidence>
<proteinExistence type="predicted"/>
<dbReference type="AlphaFoldDB" id="T1EYS9"/>
<keyword evidence="2" id="KW-0732">Signal</keyword>
<organism evidence="4 5">
    <name type="scientific">Helobdella robusta</name>
    <name type="common">Californian leech</name>
    <dbReference type="NCBI Taxonomy" id="6412"/>
    <lineage>
        <taxon>Eukaryota</taxon>
        <taxon>Metazoa</taxon>
        <taxon>Spiralia</taxon>
        <taxon>Lophotrochozoa</taxon>
        <taxon>Annelida</taxon>
        <taxon>Clitellata</taxon>
        <taxon>Hirudinea</taxon>
        <taxon>Rhynchobdellida</taxon>
        <taxon>Glossiphoniidae</taxon>
        <taxon>Helobdella</taxon>
    </lineage>
</organism>
<evidence type="ECO:0000313" key="3">
    <source>
        <dbReference type="EMBL" id="ESO11871.1"/>
    </source>
</evidence>
<dbReference type="EnsemblMetazoa" id="HelroT166948">
    <property type="protein sequence ID" value="HelroP166948"/>
    <property type="gene ID" value="HelroG166948"/>
</dbReference>
<name>T1EYS9_HELRO</name>
<sequence length="167" mass="18941">MIIIYLLLLFITTETFLAVCSRLTEFYRSNKKSKFMENLIEDFLRFIKQVDHFGDSTNLNANKDDDINNSSNSESTNNGNFTHNTTNNNNANNTQSRNDDNIINDDESGATHKPAKASRYETKSNEMSNQNLNLFILQSSIVAKTAPIHVTEETPFNKNDPANNRPS</sequence>
<dbReference type="CTD" id="20201729"/>
<dbReference type="EMBL" id="KB095812">
    <property type="protein sequence ID" value="ESO11871.1"/>
    <property type="molecule type" value="Genomic_DNA"/>
</dbReference>
<evidence type="ECO:0000256" key="1">
    <source>
        <dbReference type="SAM" id="MobiDB-lite"/>
    </source>
</evidence>
<reference evidence="3 5" key="2">
    <citation type="journal article" date="2013" name="Nature">
        <title>Insights into bilaterian evolution from three spiralian genomes.</title>
        <authorList>
            <person name="Simakov O."/>
            <person name="Marletaz F."/>
            <person name="Cho S.J."/>
            <person name="Edsinger-Gonzales E."/>
            <person name="Havlak P."/>
            <person name="Hellsten U."/>
            <person name="Kuo D.H."/>
            <person name="Larsson T."/>
            <person name="Lv J."/>
            <person name="Arendt D."/>
            <person name="Savage R."/>
            <person name="Osoegawa K."/>
            <person name="de Jong P."/>
            <person name="Grimwood J."/>
            <person name="Chapman J.A."/>
            <person name="Shapiro H."/>
            <person name="Aerts A."/>
            <person name="Otillar R.P."/>
            <person name="Terry A.Y."/>
            <person name="Boore J.L."/>
            <person name="Grigoriev I.V."/>
            <person name="Lindberg D.R."/>
            <person name="Seaver E.C."/>
            <person name="Weisblat D.A."/>
            <person name="Putnam N.H."/>
            <person name="Rokhsar D.S."/>
        </authorList>
    </citation>
    <scope>NUCLEOTIDE SEQUENCE</scope>
</reference>
<dbReference type="KEGG" id="hro:HELRODRAFT_166948"/>
<dbReference type="InParanoid" id="T1EYS9"/>
<dbReference type="HOGENOM" id="CLU_1596297_0_0_1"/>
<gene>
    <name evidence="4" type="primary">20201729</name>
    <name evidence="3" type="ORF">HELRODRAFT_166948</name>
</gene>
<feature type="chain" id="PRO_5010980131" evidence="2">
    <location>
        <begin position="19"/>
        <end position="167"/>
    </location>
</feature>
<keyword evidence="5" id="KW-1185">Reference proteome</keyword>
<feature type="region of interest" description="Disordered" evidence="1">
    <location>
        <begin position="58"/>
        <end position="125"/>
    </location>
</feature>
<evidence type="ECO:0000313" key="4">
    <source>
        <dbReference type="EnsemblMetazoa" id="HelroP166948"/>
    </source>
</evidence>
<evidence type="ECO:0000313" key="5">
    <source>
        <dbReference type="Proteomes" id="UP000015101"/>
    </source>
</evidence>
<feature type="signal peptide" evidence="2">
    <location>
        <begin position="1"/>
        <end position="18"/>
    </location>
</feature>
<dbReference type="Proteomes" id="UP000015101">
    <property type="component" value="Unassembled WGS sequence"/>
</dbReference>
<reference evidence="4" key="3">
    <citation type="submission" date="2015-06" db="UniProtKB">
        <authorList>
            <consortium name="EnsemblMetazoa"/>
        </authorList>
    </citation>
    <scope>IDENTIFICATION</scope>
</reference>
<dbReference type="EMBL" id="AMQM01002609">
    <property type="status" value="NOT_ANNOTATED_CDS"/>
    <property type="molecule type" value="Genomic_DNA"/>
</dbReference>